<evidence type="ECO:0000313" key="1">
    <source>
        <dbReference type="EMBL" id="RBO97226.1"/>
    </source>
</evidence>
<keyword evidence="2" id="KW-1185">Reference proteome</keyword>
<reference evidence="1 2" key="1">
    <citation type="submission" date="2018-06" db="EMBL/GenBank/DDBJ databases">
        <title>Genomic Encyclopedia of Type Strains, Phase IV (KMG-IV): sequencing the most valuable type-strain genomes for metagenomic binning, comparative biology and taxonomic classification.</title>
        <authorList>
            <person name="Goeker M."/>
        </authorList>
    </citation>
    <scope>NUCLEOTIDE SEQUENCE [LARGE SCALE GENOMIC DNA]</scope>
    <source>
        <strain evidence="1 2">DSM 25619</strain>
    </source>
</reference>
<dbReference type="EMBL" id="QNRH01000002">
    <property type="protein sequence ID" value="RBO97226.1"/>
    <property type="molecule type" value="Genomic_DNA"/>
</dbReference>
<organism evidence="1 2">
    <name type="scientific">Pseudochrobactrum asaccharolyticum</name>
    <dbReference type="NCBI Taxonomy" id="354351"/>
    <lineage>
        <taxon>Bacteria</taxon>
        <taxon>Pseudomonadati</taxon>
        <taxon>Pseudomonadota</taxon>
        <taxon>Alphaproteobacteria</taxon>
        <taxon>Hyphomicrobiales</taxon>
        <taxon>Brucellaceae</taxon>
        <taxon>Pseudochrobactrum</taxon>
    </lineage>
</organism>
<sequence>MSAKHKRDAVRIALTSGLTGYQVTSDLSFGLLTHGKWNVSDTDENRFRHTVLIFCVRMSVCVKNAYFARREKY</sequence>
<dbReference type="AlphaFoldDB" id="A0A366E4C8"/>
<gene>
    <name evidence="1" type="ORF">DFR47_1027</name>
</gene>
<dbReference type="Proteomes" id="UP000252893">
    <property type="component" value="Unassembled WGS sequence"/>
</dbReference>
<proteinExistence type="predicted"/>
<accession>A0A366E4C8</accession>
<protein>
    <submittedName>
        <fullName evidence="1">Uncharacterized protein</fullName>
    </submittedName>
</protein>
<evidence type="ECO:0000313" key="2">
    <source>
        <dbReference type="Proteomes" id="UP000252893"/>
    </source>
</evidence>
<name>A0A366E4C8_9HYPH</name>
<comment type="caution">
    <text evidence="1">The sequence shown here is derived from an EMBL/GenBank/DDBJ whole genome shotgun (WGS) entry which is preliminary data.</text>
</comment>